<comment type="caution">
    <text evidence="2">The sequence shown here is derived from an EMBL/GenBank/DDBJ whole genome shotgun (WGS) entry which is preliminary data.</text>
</comment>
<dbReference type="EMBL" id="PCRE01000041">
    <property type="protein sequence ID" value="PIP14878.1"/>
    <property type="molecule type" value="Genomic_DNA"/>
</dbReference>
<feature type="transmembrane region" description="Helical" evidence="1">
    <location>
        <begin position="56"/>
        <end position="78"/>
    </location>
</feature>
<accession>A0A2G9Y6L1</accession>
<feature type="non-terminal residue" evidence="2">
    <location>
        <position position="1"/>
    </location>
</feature>
<name>A0A2G9Y6L1_9BACT</name>
<sequence>VSDKTKINITSLAPYEEKKIEIKINPLVKNKKTSARLEVNVFQKKLLEEKIIIFPYLYGLAIKIVLIFAGSFIVLFLVKKYVSKKTD</sequence>
<dbReference type="Proteomes" id="UP000231025">
    <property type="component" value="Unassembled WGS sequence"/>
</dbReference>
<dbReference type="AlphaFoldDB" id="A0A2G9Y6L1"/>
<evidence type="ECO:0000313" key="3">
    <source>
        <dbReference type="Proteomes" id="UP000231025"/>
    </source>
</evidence>
<evidence type="ECO:0000256" key="1">
    <source>
        <dbReference type="SAM" id="Phobius"/>
    </source>
</evidence>
<protein>
    <submittedName>
        <fullName evidence="2">Uncharacterized protein</fullName>
    </submittedName>
</protein>
<keyword evidence="1" id="KW-1133">Transmembrane helix</keyword>
<proteinExistence type="predicted"/>
<keyword evidence="1" id="KW-0472">Membrane</keyword>
<gene>
    <name evidence="2" type="ORF">COX47_02835</name>
</gene>
<reference evidence="2 3" key="1">
    <citation type="submission" date="2017-09" db="EMBL/GenBank/DDBJ databases">
        <title>Depth-based differentiation of microbial function through sediment-hosted aquifers and enrichment of novel symbionts in the deep terrestrial subsurface.</title>
        <authorList>
            <person name="Probst A.J."/>
            <person name="Ladd B."/>
            <person name="Jarett J.K."/>
            <person name="Geller-Mcgrath D.E."/>
            <person name="Sieber C.M."/>
            <person name="Emerson J.B."/>
            <person name="Anantharaman K."/>
            <person name="Thomas B.C."/>
            <person name="Malmstrom R."/>
            <person name="Stieglmeier M."/>
            <person name="Klingl A."/>
            <person name="Woyke T."/>
            <person name="Ryan C.M."/>
            <person name="Banfield J.F."/>
        </authorList>
    </citation>
    <scope>NUCLEOTIDE SEQUENCE [LARGE SCALE GENOMIC DNA]</scope>
    <source>
        <strain evidence="2">CG23_combo_of_CG06-09_8_20_14_all_35_49</strain>
    </source>
</reference>
<organism evidence="2 3">
    <name type="scientific">Candidatus Roizmanbacteria bacterium CG23_combo_of_CG06-09_8_20_14_all_35_49</name>
    <dbReference type="NCBI Taxonomy" id="1974863"/>
    <lineage>
        <taxon>Bacteria</taxon>
        <taxon>Candidatus Roizmaniibacteriota</taxon>
    </lineage>
</organism>
<evidence type="ECO:0000313" key="2">
    <source>
        <dbReference type="EMBL" id="PIP14878.1"/>
    </source>
</evidence>
<keyword evidence="1" id="KW-0812">Transmembrane</keyword>